<reference evidence="6 7" key="1">
    <citation type="submission" date="2017-06" db="EMBL/GenBank/DDBJ databases">
        <authorList>
            <person name="Kim H.J."/>
            <person name="Triplett B.A."/>
        </authorList>
    </citation>
    <scope>NUCLEOTIDE SEQUENCE [LARGE SCALE GENOMIC DNA]</scope>
    <source>
        <strain evidence="6 7">CGMCC 4.2132</strain>
    </source>
</reference>
<feature type="chain" id="PRO_5012647298" description="Metalloprotease" evidence="5">
    <location>
        <begin position="25"/>
        <end position="260"/>
    </location>
</feature>
<dbReference type="AlphaFoldDB" id="A0A239CB54"/>
<protein>
    <recommendedName>
        <fullName evidence="8">Metalloprotease</fullName>
    </recommendedName>
</protein>
<dbReference type="OrthoDB" id="9774900at2"/>
<dbReference type="InterPro" id="IPR007343">
    <property type="entry name" value="Uncharacterised_pept_Zn_put"/>
</dbReference>
<dbReference type="Pfam" id="PF04228">
    <property type="entry name" value="Zn_peptidase"/>
    <property type="match status" value="1"/>
</dbReference>
<keyword evidence="3" id="KW-1133">Transmembrane helix</keyword>
<feature type="signal peptide" evidence="5">
    <location>
        <begin position="1"/>
        <end position="24"/>
    </location>
</feature>
<accession>A0A239CB54</accession>
<evidence type="ECO:0000256" key="3">
    <source>
        <dbReference type="ARBA" id="ARBA00022989"/>
    </source>
</evidence>
<evidence type="ECO:0000256" key="5">
    <source>
        <dbReference type="SAM" id="SignalP"/>
    </source>
</evidence>
<evidence type="ECO:0000313" key="7">
    <source>
        <dbReference type="Proteomes" id="UP000198282"/>
    </source>
</evidence>
<dbReference type="PANTHER" id="PTHR30168">
    <property type="entry name" value="PUTATIVE MEMBRANE PROTEIN YPFJ"/>
    <property type="match status" value="1"/>
</dbReference>
<gene>
    <name evidence="6" type="ORF">SAMN05216276_100579</name>
</gene>
<evidence type="ECO:0000256" key="4">
    <source>
        <dbReference type="ARBA" id="ARBA00023136"/>
    </source>
</evidence>
<evidence type="ECO:0000256" key="1">
    <source>
        <dbReference type="ARBA" id="ARBA00004167"/>
    </source>
</evidence>
<organism evidence="6 7">
    <name type="scientific">Streptosporangium subroseum</name>
    <dbReference type="NCBI Taxonomy" id="106412"/>
    <lineage>
        <taxon>Bacteria</taxon>
        <taxon>Bacillati</taxon>
        <taxon>Actinomycetota</taxon>
        <taxon>Actinomycetes</taxon>
        <taxon>Streptosporangiales</taxon>
        <taxon>Streptosporangiaceae</taxon>
        <taxon>Streptosporangium</taxon>
    </lineage>
</organism>
<evidence type="ECO:0008006" key="8">
    <source>
        <dbReference type="Google" id="ProtNLM"/>
    </source>
</evidence>
<sequence length="260" mass="28767">MRPPIIALLCGVLASVLFTGTASAGITERNGPVPTGAAALIHNPIYKTGKLDPGTCQQEESLSPGDRESARVYLEFVLDCLNDSWRQQLTKAKLPFTKPRFETTSRLGFPTGCGPFPKDAQALYCSRNNKITFLLSPGILSQANELFLFQTMAHEYGHHVQQLTGIMRTYASRKYRTEKEFLAEVRKVELQAECLSGAFTGSVWRSLNRRPSDFTYVLSYARSTASHGRGQNVAYWLTRGFEQESPGACNTFSAPKSKVA</sequence>
<keyword evidence="2" id="KW-0812">Transmembrane</keyword>
<dbReference type="RefSeq" id="WP_089206357.1">
    <property type="nucleotide sequence ID" value="NZ_FZOD01000005.1"/>
</dbReference>
<name>A0A239CB54_9ACTN</name>
<dbReference type="Proteomes" id="UP000198282">
    <property type="component" value="Unassembled WGS sequence"/>
</dbReference>
<comment type="subcellular location">
    <subcellularLocation>
        <location evidence="1">Membrane</location>
        <topology evidence="1">Single-pass membrane protein</topology>
    </subcellularLocation>
</comment>
<proteinExistence type="predicted"/>
<evidence type="ECO:0000256" key="2">
    <source>
        <dbReference type="ARBA" id="ARBA00022692"/>
    </source>
</evidence>
<keyword evidence="7" id="KW-1185">Reference proteome</keyword>
<dbReference type="GO" id="GO:0016020">
    <property type="term" value="C:membrane"/>
    <property type="evidence" value="ECO:0007669"/>
    <property type="project" value="UniProtKB-SubCell"/>
</dbReference>
<keyword evidence="5" id="KW-0732">Signal</keyword>
<dbReference type="EMBL" id="FZOD01000005">
    <property type="protein sequence ID" value="SNS16861.1"/>
    <property type="molecule type" value="Genomic_DNA"/>
</dbReference>
<keyword evidence="4" id="KW-0472">Membrane</keyword>
<dbReference type="PANTHER" id="PTHR30168:SF0">
    <property type="entry name" value="INNER MEMBRANE PROTEIN"/>
    <property type="match status" value="1"/>
</dbReference>
<evidence type="ECO:0000313" key="6">
    <source>
        <dbReference type="EMBL" id="SNS16861.1"/>
    </source>
</evidence>